<gene>
    <name evidence="8" type="ORF">D5400_13280</name>
</gene>
<accession>A0A3S9B5A7</accession>
<evidence type="ECO:0000256" key="5">
    <source>
        <dbReference type="ARBA" id="ARBA00022989"/>
    </source>
</evidence>
<protein>
    <submittedName>
        <fullName evidence="8">GlsB/YeaQ/YmgE family stress response membrane protein</fullName>
    </submittedName>
</protein>
<evidence type="ECO:0000313" key="9">
    <source>
        <dbReference type="Proteomes" id="UP000268192"/>
    </source>
</evidence>
<dbReference type="AlphaFoldDB" id="A0A3S9B5A7"/>
<evidence type="ECO:0000313" key="8">
    <source>
        <dbReference type="EMBL" id="AZN72114.1"/>
    </source>
</evidence>
<keyword evidence="5 7" id="KW-1133">Transmembrane helix</keyword>
<dbReference type="Pfam" id="PF04226">
    <property type="entry name" value="Transgly_assoc"/>
    <property type="match status" value="1"/>
</dbReference>
<feature type="transmembrane region" description="Helical" evidence="7">
    <location>
        <begin position="34"/>
        <end position="56"/>
    </location>
</feature>
<dbReference type="KEGG" id="abaw:D5400_13280"/>
<evidence type="ECO:0000256" key="1">
    <source>
        <dbReference type="ARBA" id="ARBA00004651"/>
    </source>
</evidence>
<evidence type="ECO:0000256" key="4">
    <source>
        <dbReference type="ARBA" id="ARBA00022692"/>
    </source>
</evidence>
<organism evidence="8 9">
    <name type="scientific">Georhizobium profundi</name>
    <dbReference type="NCBI Taxonomy" id="2341112"/>
    <lineage>
        <taxon>Bacteria</taxon>
        <taxon>Pseudomonadati</taxon>
        <taxon>Pseudomonadota</taxon>
        <taxon>Alphaproteobacteria</taxon>
        <taxon>Hyphomicrobiales</taxon>
        <taxon>Rhizobiaceae</taxon>
        <taxon>Georhizobium</taxon>
    </lineage>
</organism>
<dbReference type="PANTHER" id="PTHR33884">
    <property type="entry name" value="UPF0410 PROTEIN YMGE"/>
    <property type="match status" value="1"/>
</dbReference>
<comment type="subcellular location">
    <subcellularLocation>
        <location evidence="1">Cell membrane</location>
        <topology evidence="1">Multi-pass membrane protein</topology>
    </subcellularLocation>
</comment>
<keyword evidence="6 7" id="KW-0472">Membrane</keyword>
<name>A0A3S9B5A7_9HYPH</name>
<sequence>MDLNGMGLLGAIIVGGIAGWLAEKFMKSNHGVFMNIILGIIGAALLNFLLSVLGIYTGTGVLIYLIVGFIGACILIALGRAIRR</sequence>
<dbReference type="RefSeq" id="WP_126010431.1">
    <property type="nucleotide sequence ID" value="NZ_CP032509.1"/>
</dbReference>
<feature type="transmembrane region" description="Helical" evidence="7">
    <location>
        <begin position="62"/>
        <end position="82"/>
    </location>
</feature>
<dbReference type="GO" id="GO:0005886">
    <property type="term" value="C:plasma membrane"/>
    <property type="evidence" value="ECO:0007669"/>
    <property type="project" value="UniProtKB-SubCell"/>
</dbReference>
<evidence type="ECO:0000256" key="6">
    <source>
        <dbReference type="ARBA" id="ARBA00023136"/>
    </source>
</evidence>
<evidence type="ECO:0000256" key="7">
    <source>
        <dbReference type="SAM" id="Phobius"/>
    </source>
</evidence>
<keyword evidence="3" id="KW-1003">Cell membrane</keyword>
<dbReference type="Proteomes" id="UP000268192">
    <property type="component" value="Chromosome"/>
</dbReference>
<reference evidence="8 9" key="1">
    <citation type="submission" date="2018-09" db="EMBL/GenBank/DDBJ databases">
        <title>Marinorhizobium profundi gen. nov., sp. nov., isolated from a deep-sea sediment sample from the New Britain Trench and proposal of Marinorhizobiaceae fam. nov. in the order Rhizobiales of the class Alphaproteobacteria.</title>
        <authorList>
            <person name="Cao J."/>
        </authorList>
    </citation>
    <scope>NUCLEOTIDE SEQUENCE [LARGE SCALE GENOMIC DNA]</scope>
    <source>
        <strain evidence="8 9">WS11</strain>
    </source>
</reference>
<keyword evidence="9" id="KW-1185">Reference proteome</keyword>
<dbReference type="InterPro" id="IPR007341">
    <property type="entry name" value="Transgly_assoc"/>
</dbReference>
<dbReference type="OrthoDB" id="9815411at2"/>
<evidence type="ECO:0000256" key="2">
    <source>
        <dbReference type="ARBA" id="ARBA00011006"/>
    </source>
</evidence>
<dbReference type="EMBL" id="CP032509">
    <property type="protein sequence ID" value="AZN72114.1"/>
    <property type="molecule type" value="Genomic_DNA"/>
</dbReference>
<comment type="similarity">
    <text evidence="2">Belongs to the UPF0410 family.</text>
</comment>
<evidence type="ECO:0000256" key="3">
    <source>
        <dbReference type="ARBA" id="ARBA00022475"/>
    </source>
</evidence>
<feature type="transmembrane region" description="Helical" evidence="7">
    <location>
        <begin position="6"/>
        <end position="22"/>
    </location>
</feature>
<dbReference type="PANTHER" id="PTHR33884:SF3">
    <property type="entry name" value="UPF0410 PROTEIN YMGE"/>
    <property type="match status" value="1"/>
</dbReference>
<keyword evidence="4 7" id="KW-0812">Transmembrane</keyword>
<proteinExistence type="inferred from homology"/>